<sequence length="147" mass="15615">MDRKATAVWQGTLKEGKGTLNTQSGALKDLPYDFKARFQDESGRSGTNPEELLGAAHAGCFAMQLSALLTEHGTHRKNWKRLPPSRSAPPQPGGGFEISRSALTLNATIPPGISAEDFEALATKAKQSCPLSKALGAIEVTLDAKLV</sequence>
<dbReference type="InterPro" id="IPR019904">
    <property type="entry name" value="Peroxiredoxin_OsmC"/>
</dbReference>
<dbReference type="EMBL" id="ASXJ01000098">
    <property type="protein sequence ID" value="ERM02252.1"/>
    <property type="molecule type" value="Genomic_DNA"/>
</dbReference>
<proteinExistence type="predicted"/>
<dbReference type="PANTHER" id="PTHR42830:SF1">
    <property type="entry name" value="OSMOTICALLY INDUCIBLE FAMILY PROTEIN"/>
    <property type="match status" value="1"/>
</dbReference>
<name>U4VH89_9HYPH</name>
<evidence type="ECO:0000256" key="1">
    <source>
        <dbReference type="SAM" id="MobiDB-lite"/>
    </source>
</evidence>
<dbReference type="AlphaFoldDB" id="U4VH89"/>
<dbReference type="SUPFAM" id="SSF82784">
    <property type="entry name" value="OsmC-like"/>
    <property type="match status" value="1"/>
</dbReference>
<dbReference type="GO" id="GO:0006979">
    <property type="term" value="P:response to oxidative stress"/>
    <property type="evidence" value="ECO:0007669"/>
    <property type="project" value="InterPro"/>
</dbReference>
<dbReference type="InterPro" id="IPR036102">
    <property type="entry name" value="OsmC/Ohrsf"/>
</dbReference>
<evidence type="ECO:0000313" key="2">
    <source>
        <dbReference type="EMBL" id="ERM02252.1"/>
    </source>
</evidence>
<feature type="region of interest" description="Disordered" evidence="1">
    <location>
        <begin position="74"/>
        <end position="98"/>
    </location>
</feature>
<organism evidence="2 3">
    <name type="scientific">Brucella intermedia 229E</name>
    <dbReference type="NCBI Taxonomy" id="1337887"/>
    <lineage>
        <taxon>Bacteria</taxon>
        <taxon>Pseudomonadati</taxon>
        <taxon>Pseudomonadota</taxon>
        <taxon>Alphaproteobacteria</taxon>
        <taxon>Hyphomicrobiales</taxon>
        <taxon>Brucellaceae</taxon>
        <taxon>Brucella/Ochrobactrum group</taxon>
        <taxon>Brucella</taxon>
    </lineage>
</organism>
<dbReference type="PATRIC" id="fig|1337887.3.peg.1992"/>
<dbReference type="InterPro" id="IPR015946">
    <property type="entry name" value="KH_dom-like_a/b"/>
</dbReference>
<dbReference type="InterPro" id="IPR003718">
    <property type="entry name" value="OsmC/Ohr_fam"/>
</dbReference>
<protein>
    <submittedName>
        <fullName evidence="2">Ornithine cyclodeaminase</fullName>
    </submittedName>
</protein>
<comment type="caution">
    <text evidence="2">The sequence shown here is derived from an EMBL/GenBank/DDBJ whole genome shotgun (WGS) entry which is preliminary data.</text>
</comment>
<evidence type="ECO:0000313" key="3">
    <source>
        <dbReference type="Proteomes" id="UP000016842"/>
    </source>
</evidence>
<accession>U4VH89</accession>
<dbReference type="InterPro" id="IPR052707">
    <property type="entry name" value="OsmC_Ohr_Peroxiredoxin"/>
</dbReference>
<dbReference type="Gene3D" id="3.30.300.20">
    <property type="match status" value="1"/>
</dbReference>
<dbReference type="GO" id="GO:0004601">
    <property type="term" value="F:peroxidase activity"/>
    <property type="evidence" value="ECO:0007669"/>
    <property type="project" value="InterPro"/>
</dbReference>
<reference evidence="2 3" key="1">
    <citation type="journal article" date="2014" name="FEMS Microbiol. Lett.">
        <title>Genome sequencing analysis reveals virulence-related gene content of Ochrobactrum intermedium strain 229E, a urease-positive strain isolated from the human gastric niche.</title>
        <authorList>
            <person name="Kulkarni G.J."/>
            <person name="Shetty S."/>
            <person name="Dharne M.S."/>
            <person name="Shouche Y.S."/>
        </authorList>
    </citation>
    <scope>NUCLEOTIDE SEQUENCE [LARGE SCALE GENOMIC DNA]</scope>
    <source>
        <strain evidence="2 3">229E</strain>
    </source>
</reference>
<dbReference type="PANTHER" id="PTHR42830">
    <property type="entry name" value="OSMOTICALLY INDUCIBLE FAMILY PROTEIN"/>
    <property type="match status" value="1"/>
</dbReference>
<dbReference type="NCBIfam" id="TIGR03562">
    <property type="entry name" value="osmo_induc_OsmC"/>
    <property type="match status" value="1"/>
</dbReference>
<dbReference type="Proteomes" id="UP000016842">
    <property type="component" value="Unassembled WGS sequence"/>
</dbReference>
<dbReference type="Pfam" id="PF02566">
    <property type="entry name" value="OsmC"/>
    <property type="match status" value="1"/>
</dbReference>
<gene>
    <name evidence="2" type="ORF">Q644_02280</name>
</gene>